<dbReference type="RefSeq" id="WP_345676466.1">
    <property type="nucleotide sequence ID" value="NZ_BAABHS010000011.1"/>
</dbReference>
<dbReference type="Proteomes" id="UP001500466">
    <property type="component" value="Unassembled WGS sequence"/>
</dbReference>
<sequence>MTPEETVGHLAARLHETGFTVQQVQIGPTPTYMGHKRVMHWPTLTSMHVFTAIGQATHPQYADTAAYTHAVLHYASKHKPGLPLGLQTGVLAPAFLVVPATDDEMRHIVAERMPPRRFAAIGESVLVDAHYGRYLRHQGRRLVGGAYNKTISRTIEATTAGILLPG</sequence>
<proteinExistence type="predicted"/>
<evidence type="ECO:0000313" key="1">
    <source>
        <dbReference type="EMBL" id="GAA4967370.1"/>
    </source>
</evidence>
<protein>
    <submittedName>
        <fullName evidence="1">Uncharacterized protein</fullName>
    </submittedName>
</protein>
<evidence type="ECO:0000313" key="2">
    <source>
        <dbReference type="Proteomes" id="UP001500466"/>
    </source>
</evidence>
<gene>
    <name evidence="1" type="ORF">GCM10023205_35370</name>
</gene>
<keyword evidence="2" id="KW-1185">Reference proteome</keyword>
<comment type="caution">
    <text evidence="1">The sequence shown here is derived from an EMBL/GenBank/DDBJ whole genome shotgun (WGS) entry which is preliminary data.</text>
</comment>
<dbReference type="EMBL" id="BAABHS010000011">
    <property type="protein sequence ID" value="GAA4967370.1"/>
    <property type="molecule type" value="Genomic_DNA"/>
</dbReference>
<reference evidence="2" key="1">
    <citation type="journal article" date="2019" name="Int. J. Syst. Evol. Microbiol.">
        <title>The Global Catalogue of Microorganisms (GCM) 10K type strain sequencing project: providing services to taxonomists for standard genome sequencing and annotation.</title>
        <authorList>
            <consortium name="The Broad Institute Genomics Platform"/>
            <consortium name="The Broad Institute Genome Sequencing Center for Infectious Disease"/>
            <person name="Wu L."/>
            <person name="Ma J."/>
        </authorList>
    </citation>
    <scope>NUCLEOTIDE SEQUENCE [LARGE SCALE GENOMIC DNA]</scope>
    <source>
        <strain evidence="2">JCM 17986</strain>
    </source>
</reference>
<name>A0ABP9HCG3_9ACTN</name>
<accession>A0ABP9HCG3</accession>
<organism evidence="1 2">
    <name type="scientific">Yinghuangia aomiensis</name>
    <dbReference type="NCBI Taxonomy" id="676205"/>
    <lineage>
        <taxon>Bacteria</taxon>
        <taxon>Bacillati</taxon>
        <taxon>Actinomycetota</taxon>
        <taxon>Actinomycetes</taxon>
        <taxon>Kitasatosporales</taxon>
        <taxon>Streptomycetaceae</taxon>
        <taxon>Yinghuangia</taxon>
    </lineage>
</organism>